<evidence type="ECO:0000256" key="1">
    <source>
        <dbReference type="ARBA" id="ARBA00022723"/>
    </source>
</evidence>
<organism evidence="6 7">
    <name type="scientific">Hypsizygus marmoreus</name>
    <name type="common">White beech mushroom</name>
    <name type="synonym">Agaricus marmoreus</name>
    <dbReference type="NCBI Taxonomy" id="39966"/>
    <lineage>
        <taxon>Eukaryota</taxon>
        <taxon>Fungi</taxon>
        <taxon>Dikarya</taxon>
        <taxon>Basidiomycota</taxon>
        <taxon>Agaricomycotina</taxon>
        <taxon>Agaricomycetes</taxon>
        <taxon>Agaricomycetidae</taxon>
        <taxon>Agaricales</taxon>
        <taxon>Tricholomatineae</taxon>
        <taxon>Lyophyllaceae</taxon>
        <taxon>Hypsizygus</taxon>
    </lineage>
</organism>
<evidence type="ECO:0000259" key="5">
    <source>
        <dbReference type="PROSITE" id="PS50865"/>
    </source>
</evidence>
<sequence>MSSSSSTPLTPAHISTIYLEHHEVPRTKIEQLTHITFAEVEEPWLPSGGSPFQQWYRTIATGPTAVRDLPAHRKAQGLTGRLIAWKSGTPFLAKNLFFRSLDTGKLLPMHLADFNVQMYAHPSEWARLETAKPGWGAGDWRSFFLLGLMHELLLLRNMHDRGGGDIPIIFVGWDAEYIARAMDYWVGLSKGTWSDAERDEKYTTIANSVCRRILPCFPQVDLLVRSLLSDPSVGYVPPFIIFYPLTLSGRATALFTSAANQPPVSLTSTFPQSCNKVDCGNDKCGFFDFAACRALEGRGRGGEMVRESVWPTGEVGCNVWMCGARHAPREEGGKTLMRCRRCKETMYCCVEHQTLDWKSHKTVCEAPPPGVVL</sequence>
<dbReference type="Proteomes" id="UP000076154">
    <property type="component" value="Unassembled WGS sequence"/>
</dbReference>
<dbReference type="InterPro" id="IPR002893">
    <property type="entry name" value="Znf_MYND"/>
</dbReference>
<dbReference type="PROSITE" id="PS50865">
    <property type="entry name" value="ZF_MYND_2"/>
    <property type="match status" value="1"/>
</dbReference>
<evidence type="ECO:0000313" key="6">
    <source>
        <dbReference type="EMBL" id="RDB30857.1"/>
    </source>
</evidence>
<feature type="domain" description="MYND-type" evidence="5">
    <location>
        <begin position="319"/>
        <end position="364"/>
    </location>
</feature>
<dbReference type="Gene3D" id="6.10.140.2220">
    <property type="match status" value="1"/>
</dbReference>
<dbReference type="STRING" id="39966.A0A369KD96"/>
<keyword evidence="2 4" id="KW-0863">Zinc-finger</keyword>
<comment type="caution">
    <text evidence="6">The sequence shown here is derived from an EMBL/GenBank/DDBJ whole genome shotgun (WGS) entry which is preliminary data.</text>
</comment>
<keyword evidence="1" id="KW-0479">Metal-binding</keyword>
<accession>A0A369KD96</accession>
<evidence type="ECO:0000256" key="4">
    <source>
        <dbReference type="PROSITE-ProRule" id="PRU00134"/>
    </source>
</evidence>
<reference evidence="6" key="1">
    <citation type="submission" date="2018-04" db="EMBL/GenBank/DDBJ databases">
        <title>Whole genome sequencing of Hypsizygus marmoreus.</title>
        <authorList>
            <person name="Choi I.-G."/>
            <person name="Min B."/>
            <person name="Kim J.-G."/>
            <person name="Kim S."/>
            <person name="Oh Y.-L."/>
            <person name="Kong W.-S."/>
            <person name="Park H."/>
            <person name="Jeong J."/>
            <person name="Song E.-S."/>
        </authorList>
    </citation>
    <scope>NUCLEOTIDE SEQUENCE [LARGE SCALE GENOMIC DNA]</scope>
    <source>
        <strain evidence="6">51987-8</strain>
    </source>
</reference>
<gene>
    <name evidence="6" type="ORF">Hypma_005975</name>
</gene>
<name>A0A369KD96_HYPMA</name>
<keyword evidence="7" id="KW-1185">Reference proteome</keyword>
<keyword evidence="3" id="KW-0862">Zinc</keyword>
<dbReference type="SUPFAM" id="SSF144232">
    <property type="entry name" value="HIT/MYND zinc finger-like"/>
    <property type="match status" value="1"/>
</dbReference>
<proteinExistence type="predicted"/>
<dbReference type="InParanoid" id="A0A369KD96"/>
<dbReference type="Pfam" id="PF01753">
    <property type="entry name" value="zf-MYND"/>
    <property type="match status" value="1"/>
</dbReference>
<dbReference type="GO" id="GO:0008270">
    <property type="term" value="F:zinc ion binding"/>
    <property type="evidence" value="ECO:0007669"/>
    <property type="project" value="UniProtKB-KW"/>
</dbReference>
<evidence type="ECO:0000313" key="7">
    <source>
        <dbReference type="Proteomes" id="UP000076154"/>
    </source>
</evidence>
<dbReference type="EMBL" id="LUEZ02000004">
    <property type="protein sequence ID" value="RDB30857.1"/>
    <property type="molecule type" value="Genomic_DNA"/>
</dbReference>
<evidence type="ECO:0000256" key="2">
    <source>
        <dbReference type="ARBA" id="ARBA00022771"/>
    </source>
</evidence>
<protein>
    <recommendedName>
        <fullName evidence="5">MYND-type domain-containing protein</fullName>
    </recommendedName>
</protein>
<dbReference type="OrthoDB" id="432970at2759"/>
<evidence type="ECO:0000256" key="3">
    <source>
        <dbReference type="ARBA" id="ARBA00022833"/>
    </source>
</evidence>
<dbReference type="AlphaFoldDB" id="A0A369KD96"/>